<proteinExistence type="predicted"/>
<organism evidence="1 2">
    <name type="scientific">Streptomyces cremeus</name>
    <dbReference type="NCBI Taxonomy" id="66881"/>
    <lineage>
        <taxon>Bacteria</taxon>
        <taxon>Bacillati</taxon>
        <taxon>Actinomycetota</taxon>
        <taxon>Actinomycetes</taxon>
        <taxon>Kitasatosporales</taxon>
        <taxon>Streptomycetaceae</taxon>
        <taxon>Streptomyces</taxon>
    </lineage>
</organism>
<reference evidence="1 2" key="1">
    <citation type="submission" date="2024-09" db="EMBL/GenBank/DDBJ databases">
        <authorList>
            <person name="Sun Q."/>
            <person name="Mori K."/>
        </authorList>
    </citation>
    <scope>NUCLEOTIDE SEQUENCE [LARGE SCALE GENOMIC DNA]</scope>
    <source>
        <strain evidence="1 2">JCM 4362</strain>
    </source>
</reference>
<keyword evidence="2" id="KW-1185">Reference proteome</keyword>
<gene>
    <name evidence="1" type="ORF">ACFFTU_13385</name>
</gene>
<dbReference type="EMBL" id="JBHMCR010000006">
    <property type="protein sequence ID" value="MFB9520947.1"/>
    <property type="molecule type" value="Genomic_DNA"/>
</dbReference>
<dbReference type="Proteomes" id="UP001589718">
    <property type="component" value="Unassembled WGS sequence"/>
</dbReference>
<name>A0ABV5PCM2_STRCM</name>
<evidence type="ECO:0000313" key="2">
    <source>
        <dbReference type="Proteomes" id="UP001589718"/>
    </source>
</evidence>
<evidence type="ECO:0008006" key="3">
    <source>
        <dbReference type="Google" id="ProtNLM"/>
    </source>
</evidence>
<comment type="caution">
    <text evidence="1">The sequence shown here is derived from an EMBL/GenBank/DDBJ whole genome shotgun (WGS) entry which is preliminary data.</text>
</comment>
<evidence type="ECO:0000313" key="1">
    <source>
        <dbReference type="EMBL" id="MFB9520947.1"/>
    </source>
</evidence>
<protein>
    <recommendedName>
        <fullName evidence="3">DUF1566 domain-containing protein</fullName>
    </recommendedName>
</protein>
<sequence>MTTLLSTPAAADSAAAWLLGHGDAARAQTQDWPTGRCAWPGMGIEYEAVRMPGDLVHAAVRSTDPGQVARYLDGFLGGPVACAPADGWYLALTRPAGEKRYRRCDLDRLGTFFSPEERVLLPHPSRTTPSDSEPFWSAPLRPGTLSDPSTVVWLLDMGNHELYWQARYCNARGEATYAAVNGRRILVSDQEAS</sequence>
<dbReference type="RefSeq" id="WP_345223276.1">
    <property type="nucleotide sequence ID" value="NZ_BAAAXE010000013.1"/>
</dbReference>
<accession>A0ABV5PCM2</accession>